<dbReference type="Pfam" id="PF13197">
    <property type="entry name" value="DUF4013"/>
    <property type="match status" value="1"/>
</dbReference>
<keyword evidence="3" id="KW-1185">Reference proteome</keyword>
<feature type="transmembrane region" description="Helical" evidence="1">
    <location>
        <begin position="89"/>
        <end position="110"/>
    </location>
</feature>
<gene>
    <name evidence="2" type="ORF">FF011L_36930</name>
</gene>
<sequence length="394" mass="44064">MPREEAVVQARLVSSQPDRGAARSWPRRSFTAVAGATVGLFRFGSLSVLLALLAAIPALQWITFGYMLEVSGRLSRGEKLRDSFPWSDVATRIGFALAAIFLVSLPVHLLTHWSQVARLIDPESNASLPLRWLGGFAVGAAGIYLSWAWMRGGRLRDYLWPAPIRFLKTYWRPSTWLAARDDLWSLLVSLEVPRLFWLGVRGAVGTLVWIIVPAILLIVANREGKGGSAGVLGALAFVAMGIVLMYVPLLQSRFAEKNRLTEMFNVAAVRRSYRRAPWAHTFAALLLFGLAIPLYLLKIETLPREATWLPCLMFVALMLPARTVLGLATRRSNHRPEPQGWWAGIQRWMARGLMPAIVGIYMLFVFLSQYLDVHGLQTWFHQHAILVPVPFTGT</sequence>
<keyword evidence="1" id="KW-1133">Transmembrane helix</keyword>
<evidence type="ECO:0000313" key="2">
    <source>
        <dbReference type="EMBL" id="QDS94910.1"/>
    </source>
</evidence>
<evidence type="ECO:0000313" key="3">
    <source>
        <dbReference type="Proteomes" id="UP000320672"/>
    </source>
</evidence>
<feature type="transmembrane region" description="Helical" evidence="1">
    <location>
        <begin position="48"/>
        <end position="68"/>
    </location>
</feature>
<reference evidence="2 3" key="1">
    <citation type="submission" date="2019-02" db="EMBL/GenBank/DDBJ databases">
        <title>Deep-cultivation of Planctomycetes and their phenomic and genomic characterization uncovers novel biology.</title>
        <authorList>
            <person name="Wiegand S."/>
            <person name="Jogler M."/>
            <person name="Boedeker C."/>
            <person name="Pinto D."/>
            <person name="Vollmers J."/>
            <person name="Rivas-Marin E."/>
            <person name="Kohn T."/>
            <person name="Peeters S.H."/>
            <person name="Heuer A."/>
            <person name="Rast P."/>
            <person name="Oberbeckmann S."/>
            <person name="Bunk B."/>
            <person name="Jeske O."/>
            <person name="Meyerdierks A."/>
            <person name="Storesund J.E."/>
            <person name="Kallscheuer N."/>
            <person name="Luecker S."/>
            <person name="Lage O.M."/>
            <person name="Pohl T."/>
            <person name="Merkel B.J."/>
            <person name="Hornburger P."/>
            <person name="Mueller R.-W."/>
            <person name="Bruemmer F."/>
            <person name="Labrenz M."/>
            <person name="Spormann A.M."/>
            <person name="Op den Camp H."/>
            <person name="Overmann J."/>
            <person name="Amann R."/>
            <person name="Jetten M.S.M."/>
            <person name="Mascher T."/>
            <person name="Medema M.H."/>
            <person name="Devos D.P."/>
            <person name="Kaster A.-K."/>
            <person name="Ovreas L."/>
            <person name="Rohde M."/>
            <person name="Galperin M.Y."/>
            <person name="Jogler C."/>
        </authorList>
    </citation>
    <scope>NUCLEOTIDE SEQUENCE [LARGE SCALE GENOMIC DNA]</scope>
    <source>
        <strain evidence="2 3">FF011L</strain>
    </source>
</reference>
<evidence type="ECO:0008006" key="4">
    <source>
        <dbReference type="Google" id="ProtNLM"/>
    </source>
</evidence>
<feature type="transmembrane region" description="Helical" evidence="1">
    <location>
        <begin position="307"/>
        <end position="328"/>
    </location>
</feature>
<feature type="transmembrane region" description="Helical" evidence="1">
    <location>
        <begin position="195"/>
        <end position="219"/>
    </location>
</feature>
<dbReference type="InterPro" id="IPR025098">
    <property type="entry name" value="DUF4013"/>
</dbReference>
<protein>
    <recommendedName>
        <fullName evidence="4">DUF4013 domain-containing protein</fullName>
    </recommendedName>
</protein>
<name>A0A517MJ90_9BACT</name>
<evidence type="ECO:0000256" key="1">
    <source>
        <dbReference type="SAM" id="Phobius"/>
    </source>
</evidence>
<accession>A0A517MJ90</accession>
<dbReference type="Proteomes" id="UP000320672">
    <property type="component" value="Chromosome"/>
</dbReference>
<organism evidence="2 3">
    <name type="scientific">Roseimaritima multifibrata</name>
    <dbReference type="NCBI Taxonomy" id="1930274"/>
    <lineage>
        <taxon>Bacteria</taxon>
        <taxon>Pseudomonadati</taxon>
        <taxon>Planctomycetota</taxon>
        <taxon>Planctomycetia</taxon>
        <taxon>Pirellulales</taxon>
        <taxon>Pirellulaceae</taxon>
        <taxon>Roseimaritima</taxon>
    </lineage>
</organism>
<proteinExistence type="predicted"/>
<feature type="transmembrane region" description="Helical" evidence="1">
    <location>
        <begin position="231"/>
        <end position="250"/>
    </location>
</feature>
<dbReference type="EMBL" id="CP036262">
    <property type="protein sequence ID" value="QDS94910.1"/>
    <property type="molecule type" value="Genomic_DNA"/>
</dbReference>
<keyword evidence="1" id="KW-0812">Transmembrane</keyword>
<feature type="transmembrane region" description="Helical" evidence="1">
    <location>
        <begin position="130"/>
        <end position="150"/>
    </location>
</feature>
<feature type="transmembrane region" description="Helical" evidence="1">
    <location>
        <begin position="348"/>
        <end position="371"/>
    </location>
</feature>
<dbReference type="KEGG" id="rml:FF011L_36930"/>
<dbReference type="AlphaFoldDB" id="A0A517MJ90"/>
<keyword evidence="1" id="KW-0472">Membrane</keyword>
<feature type="transmembrane region" description="Helical" evidence="1">
    <location>
        <begin position="278"/>
        <end position="295"/>
    </location>
</feature>